<evidence type="ECO:0000313" key="2">
    <source>
        <dbReference type="Proteomes" id="UP000257030"/>
    </source>
</evidence>
<name>A0A3D9DN23_9FLAO</name>
<gene>
    <name evidence="1" type="ORF">DRF60_06300</name>
</gene>
<comment type="caution">
    <text evidence="1">The sequence shown here is derived from an EMBL/GenBank/DDBJ whole genome shotgun (WGS) entry which is preliminary data.</text>
</comment>
<dbReference type="Proteomes" id="UP000257030">
    <property type="component" value="Unassembled WGS sequence"/>
</dbReference>
<sequence>MAKKLQEGQFHSLITDAMKKYLLLFSIFLTSISYAQKNIAGKEFTTKIGSICEETPEPVKCSGSTDYLVLKFKNKSVDVIEKRLKCNEEQILHKNNFIWRIVKNKIDIQIPSNNQSSFIKNLDLRIKNNQLIGYKEDWQKKKREYIFTQK</sequence>
<keyword evidence="2" id="KW-1185">Reference proteome</keyword>
<dbReference type="EMBL" id="QNUH01000004">
    <property type="protein sequence ID" value="REC79430.1"/>
    <property type="molecule type" value="Genomic_DNA"/>
</dbReference>
<dbReference type="AlphaFoldDB" id="A0A3D9DN23"/>
<protein>
    <submittedName>
        <fullName evidence="1">Uncharacterized protein</fullName>
    </submittedName>
</protein>
<evidence type="ECO:0000313" key="1">
    <source>
        <dbReference type="EMBL" id="REC79430.1"/>
    </source>
</evidence>
<proteinExistence type="predicted"/>
<organism evidence="1 2">
    <name type="scientific">Chryseobacterium elymi</name>
    <dbReference type="NCBI Taxonomy" id="395936"/>
    <lineage>
        <taxon>Bacteria</taxon>
        <taxon>Pseudomonadati</taxon>
        <taxon>Bacteroidota</taxon>
        <taxon>Flavobacteriia</taxon>
        <taxon>Flavobacteriales</taxon>
        <taxon>Weeksellaceae</taxon>
        <taxon>Chryseobacterium group</taxon>
        <taxon>Chryseobacterium</taxon>
    </lineage>
</organism>
<reference evidence="1 2" key="1">
    <citation type="journal article" date="2010" name="Syst. Appl. Microbiol.">
        <title>Four new species of Chryseobacterium from the rhizosphere of coastal sand dune plants, Chryseobacterium elymi sp. nov., Chryseobacterium hagamense sp. nov., Chryseobacterium lathyri sp. nov. and Chryseobacterium rhizosphaerae sp. nov.</title>
        <authorList>
            <person name="Cho S.H."/>
            <person name="Lee K.S."/>
            <person name="Shin D.S."/>
            <person name="Han J.H."/>
            <person name="Park K.S."/>
            <person name="Lee C.H."/>
            <person name="Park K.H."/>
            <person name="Kim S.B."/>
        </authorList>
    </citation>
    <scope>NUCLEOTIDE SEQUENCE [LARGE SCALE GENOMIC DNA]</scope>
    <source>
        <strain evidence="1 2">KCTC 22547</strain>
    </source>
</reference>
<accession>A0A3D9DN23</accession>